<accession>E3LI15</accession>
<dbReference type="PANTHER" id="PTHR21503">
    <property type="entry name" value="F-BOX-CONTAINING HYPOTHETICAL PROTEIN C.ELEGANS"/>
    <property type="match status" value="1"/>
</dbReference>
<dbReference type="Proteomes" id="UP000008281">
    <property type="component" value="Unassembled WGS sequence"/>
</dbReference>
<evidence type="ECO:0000313" key="3">
    <source>
        <dbReference type="Proteomes" id="UP000008281"/>
    </source>
</evidence>
<dbReference type="AlphaFoldDB" id="E3LI15"/>
<dbReference type="EMBL" id="DS268409">
    <property type="protein sequence ID" value="EFO95279.1"/>
    <property type="molecule type" value="Genomic_DNA"/>
</dbReference>
<evidence type="ECO:0000259" key="1">
    <source>
        <dbReference type="PROSITE" id="PS50181"/>
    </source>
</evidence>
<protein>
    <recommendedName>
        <fullName evidence="1">F-box domain-containing protein</fullName>
    </recommendedName>
</protein>
<dbReference type="PANTHER" id="PTHR21503:SF8">
    <property type="entry name" value="F-BOX ASSOCIATED DOMAIN-CONTAINING PROTEIN-RELATED"/>
    <property type="match status" value="1"/>
</dbReference>
<keyword evidence="3" id="KW-1185">Reference proteome</keyword>
<dbReference type="PROSITE" id="PS50181">
    <property type="entry name" value="FBOX"/>
    <property type="match status" value="1"/>
</dbReference>
<dbReference type="InterPro" id="IPR001810">
    <property type="entry name" value="F-box_dom"/>
</dbReference>
<dbReference type="InParanoid" id="E3LI15"/>
<dbReference type="Pfam" id="PF00646">
    <property type="entry name" value="F-box"/>
    <property type="match status" value="1"/>
</dbReference>
<name>E3LI15_CAERE</name>
<dbReference type="FunCoup" id="E3LI15">
    <property type="interactions" value="530"/>
</dbReference>
<organism evidence="3">
    <name type="scientific">Caenorhabditis remanei</name>
    <name type="common">Caenorhabditis vulgaris</name>
    <dbReference type="NCBI Taxonomy" id="31234"/>
    <lineage>
        <taxon>Eukaryota</taxon>
        <taxon>Metazoa</taxon>
        <taxon>Ecdysozoa</taxon>
        <taxon>Nematoda</taxon>
        <taxon>Chromadorea</taxon>
        <taxon>Rhabditida</taxon>
        <taxon>Rhabditina</taxon>
        <taxon>Rhabditomorpha</taxon>
        <taxon>Rhabditoidea</taxon>
        <taxon>Rhabditidae</taxon>
        <taxon>Peloderinae</taxon>
        <taxon>Caenorhabditis</taxon>
    </lineage>
</organism>
<feature type="domain" description="F-box" evidence="1">
    <location>
        <begin position="2"/>
        <end position="53"/>
    </location>
</feature>
<reference evidence="2" key="1">
    <citation type="submission" date="2007-07" db="EMBL/GenBank/DDBJ databases">
        <title>PCAP assembly of the Caenorhabditis remanei genome.</title>
        <authorList>
            <consortium name="The Caenorhabditis remanei Sequencing Consortium"/>
            <person name="Wilson R.K."/>
        </authorList>
    </citation>
    <scope>NUCLEOTIDE SEQUENCE [LARGE SCALE GENOMIC DNA]</scope>
    <source>
        <strain evidence="2">PB4641</strain>
    </source>
</reference>
<proteinExistence type="predicted"/>
<evidence type="ECO:0000313" key="2">
    <source>
        <dbReference type="EMBL" id="EFO95279.1"/>
    </source>
</evidence>
<gene>
    <name evidence="2" type="ORF">CRE_09292</name>
</gene>
<sequence length="271" mass="31692">MALKFTNFPYLVQKNILKNMELSEIFMTSLCSKKAKNCVILARIKVSKVWHEMRGNKLSIRIEQKGQRSRTIIKVSEVPEEQMRHAFRVRIGEDFDGLAKIRVRVSKRNENKQHYRIEVYHIGETLKNSLNDHFKALFQYRESCALLMDVSKISERMPNFGIVNEIFLVGKAIVELEDLERILSQWPNLDTLSIFPTIKGDFTDTSKILVAQNVFMKNIGAFGMNILKNFTGRNINLQRVDVVEAELREILIKWMNNEAYSKQRKTFILNY</sequence>
<dbReference type="HOGENOM" id="CLU_040220_1_0_1"/>